<keyword evidence="5 11" id="KW-0132">Cell division</keyword>
<dbReference type="Gene3D" id="3.30.457.50">
    <property type="entry name" value="Chromosome segregation protein Spc25"/>
    <property type="match status" value="1"/>
</dbReference>
<dbReference type="RefSeq" id="XP_041557792.1">
    <property type="nucleotide sequence ID" value="XM_041705292.1"/>
</dbReference>
<dbReference type="GO" id="GO:0005634">
    <property type="term" value="C:nucleus"/>
    <property type="evidence" value="ECO:0007669"/>
    <property type="project" value="UniProtKB-SubCell"/>
</dbReference>
<comment type="function">
    <text evidence="1 11">Acts as a component of the essential kinetochore-associated NDC80 complex, which is required for chromosome segregation and spindle checkpoint activity.</text>
</comment>
<dbReference type="CDD" id="cd23784">
    <property type="entry name" value="RWD_Spc25"/>
    <property type="match status" value="1"/>
</dbReference>
<reference evidence="15" key="1">
    <citation type="submission" date="2021-01" db="EMBL/GenBank/DDBJ databases">
        <authorList>
            <consortium name="Aspergillus puulaauensis MK2 genome sequencing consortium"/>
            <person name="Kazuki M."/>
            <person name="Futagami T."/>
        </authorList>
    </citation>
    <scope>NUCLEOTIDE SEQUENCE</scope>
    <source>
        <strain evidence="15">MK2</strain>
    </source>
</reference>
<name>A0A7R8AQ87_9EURO</name>
<comment type="subunit">
    <text evidence="3">Component of the NDC80 complex, which consists of NDC80, NUF2, SPC24 and SPC25.</text>
</comment>
<feature type="region of interest" description="Disordered" evidence="13">
    <location>
        <begin position="1"/>
        <end position="30"/>
    </location>
</feature>
<dbReference type="PANTHER" id="PTHR14281:SF0">
    <property type="entry name" value="KINETOCHORE PROTEIN SPC25"/>
    <property type="match status" value="1"/>
</dbReference>
<feature type="coiled-coil region" evidence="12">
    <location>
        <begin position="127"/>
        <end position="154"/>
    </location>
</feature>
<evidence type="ECO:0000256" key="9">
    <source>
        <dbReference type="ARBA" id="ARBA00023306"/>
    </source>
</evidence>
<evidence type="ECO:0000256" key="12">
    <source>
        <dbReference type="SAM" id="Coils"/>
    </source>
</evidence>
<reference evidence="15" key="2">
    <citation type="submission" date="2021-02" db="EMBL/GenBank/DDBJ databases">
        <title>Aspergillus puulaauensis MK2 genome sequence.</title>
        <authorList>
            <person name="Futagami T."/>
            <person name="Mori K."/>
            <person name="Kadooka C."/>
            <person name="Tanaka T."/>
        </authorList>
    </citation>
    <scope>NUCLEOTIDE SEQUENCE</scope>
    <source>
        <strain evidence="15">MK2</strain>
    </source>
</reference>
<evidence type="ECO:0000256" key="1">
    <source>
        <dbReference type="ARBA" id="ARBA00002772"/>
    </source>
</evidence>
<evidence type="ECO:0000256" key="5">
    <source>
        <dbReference type="ARBA" id="ARBA00022618"/>
    </source>
</evidence>
<organism evidence="15 16">
    <name type="scientific">Aspergillus puulaauensis</name>
    <dbReference type="NCBI Taxonomy" id="1220207"/>
    <lineage>
        <taxon>Eukaryota</taxon>
        <taxon>Fungi</taxon>
        <taxon>Dikarya</taxon>
        <taxon>Ascomycota</taxon>
        <taxon>Pezizomycotina</taxon>
        <taxon>Eurotiomycetes</taxon>
        <taxon>Eurotiomycetidae</taxon>
        <taxon>Eurotiales</taxon>
        <taxon>Aspergillaceae</taxon>
        <taxon>Aspergillus</taxon>
    </lineage>
</organism>
<feature type="compositionally biased region" description="Polar residues" evidence="13">
    <location>
        <begin position="1"/>
        <end position="18"/>
    </location>
</feature>
<keyword evidence="4 11" id="KW-0158">Chromosome</keyword>
<dbReference type="OrthoDB" id="4056921at2759"/>
<evidence type="ECO:0000256" key="7">
    <source>
        <dbReference type="ARBA" id="ARBA00022838"/>
    </source>
</evidence>
<keyword evidence="8 12" id="KW-0175">Coiled coil</keyword>
<evidence type="ECO:0000256" key="11">
    <source>
        <dbReference type="RuleBase" id="RU367150"/>
    </source>
</evidence>
<evidence type="ECO:0000256" key="10">
    <source>
        <dbReference type="ARBA" id="ARBA00023328"/>
    </source>
</evidence>
<dbReference type="InterPro" id="IPR013255">
    <property type="entry name" value="Spc25_C"/>
</dbReference>
<evidence type="ECO:0000256" key="3">
    <source>
        <dbReference type="ARBA" id="ARBA00011562"/>
    </source>
</evidence>
<evidence type="ECO:0000256" key="8">
    <source>
        <dbReference type="ARBA" id="ARBA00023054"/>
    </source>
</evidence>
<keyword evidence="11" id="KW-0539">Nucleus</keyword>
<gene>
    <name evidence="15" type="primary">SPC25</name>
    <name evidence="15" type="ORF">APUU_50309A</name>
</gene>
<protein>
    <recommendedName>
        <fullName evidence="11">Kinetochore protein SPC25</fullName>
    </recommendedName>
</protein>
<evidence type="ECO:0000259" key="14">
    <source>
        <dbReference type="Pfam" id="PF08234"/>
    </source>
</evidence>
<evidence type="ECO:0000256" key="4">
    <source>
        <dbReference type="ARBA" id="ARBA00022454"/>
    </source>
</evidence>
<evidence type="ECO:0000256" key="6">
    <source>
        <dbReference type="ARBA" id="ARBA00022776"/>
    </source>
</evidence>
<dbReference type="InterPro" id="IPR045143">
    <property type="entry name" value="Spc25"/>
</dbReference>
<accession>A0A7R8AQ87</accession>
<dbReference type="GO" id="GO:0051301">
    <property type="term" value="P:cell division"/>
    <property type="evidence" value="ECO:0007669"/>
    <property type="project" value="UniProtKB-UniRule"/>
</dbReference>
<dbReference type="GO" id="GO:0031262">
    <property type="term" value="C:Ndc80 complex"/>
    <property type="evidence" value="ECO:0007669"/>
    <property type="project" value="InterPro"/>
</dbReference>
<dbReference type="PANTHER" id="PTHR14281">
    <property type="entry name" value="KINETOCHORE PROTEIN SPC25-RELATED"/>
    <property type="match status" value="1"/>
</dbReference>
<dbReference type="AlphaFoldDB" id="A0A7R8AQ87"/>
<evidence type="ECO:0000256" key="2">
    <source>
        <dbReference type="ARBA" id="ARBA00006379"/>
    </source>
</evidence>
<comment type="subcellular location">
    <subcellularLocation>
        <location evidence="11">Nucleus</location>
    </subcellularLocation>
    <subcellularLocation>
        <location evidence="11">Chromosome</location>
        <location evidence="11">Centromere</location>
        <location evidence="11">Kinetochore</location>
    </subcellularLocation>
</comment>
<keyword evidence="7 11" id="KW-0995">Kinetochore</keyword>
<evidence type="ECO:0000256" key="13">
    <source>
        <dbReference type="SAM" id="MobiDB-lite"/>
    </source>
</evidence>
<proteinExistence type="inferred from homology"/>
<dbReference type="KEGG" id="apuu:APUU_50309A"/>
<dbReference type="Pfam" id="PF08234">
    <property type="entry name" value="Spindle_Spc25"/>
    <property type="match status" value="1"/>
</dbReference>
<keyword evidence="10 11" id="KW-0137">Centromere</keyword>
<evidence type="ECO:0000313" key="15">
    <source>
        <dbReference type="EMBL" id="BCS25598.1"/>
    </source>
</evidence>
<comment type="similarity">
    <text evidence="2 11">Belongs to the SPC25 family.</text>
</comment>
<evidence type="ECO:0000313" key="16">
    <source>
        <dbReference type="Proteomes" id="UP000654913"/>
    </source>
</evidence>
<sequence>MSHLNMSSSFDPSLSTSGMRPPLASATAPSMADSLPSINFGFEDLRSRMAQFTAHFDAFIERGRKQVLEERNQFKSGLAELQEDERMRQRDIEILNLKSQTHEQTLQKEAAEAAEMHAAVSSVTLERDSRLAKRDRLKQQIEETQKAINQKLEAQKSHSRYLDAQARLNVPELEFWQDYLCLRIEGAGREDRLKFVYSHLLEKDWEAEAWFELGTSNRDYEIFHSRPKLDRHSLDRELDMLNEDRDFGAFLKRMRKLFVDVLK</sequence>
<dbReference type="GeneID" id="64975603"/>
<dbReference type="EMBL" id="AP024447">
    <property type="protein sequence ID" value="BCS25598.1"/>
    <property type="molecule type" value="Genomic_DNA"/>
</dbReference>
<dbReference type="GO" id="GO:0007059">
    <property type="term" value="P:chromosome segregation"/>
    <property type="evidence" value="ECO:0007669"/>
    <property type="project" value="InterPro"/>
</dbReference>
<keyword evidence="16" id="KW-1185">Reference proteome</keyword>
<dbReference type="Proteomes" id="UP000654913">
    <property type="component" value="Chromosome 5"/>
</dbReference>
<keyword evidence="9 11" id="KW-0131">Cell cycle</keyword>
<keyword evidence="6 11" id="KW-0498">Mitosis</keyword>
<dbReference type="FunFam" id="3.30.457.50:FF:000001">
    <property type="entry name" value="Probable kinetochore protein spc25"/>
    <property type="match status" value="1"/>
</dbReference>
<feature type="domain" description="Chromosome segregation protein Spc25 C-terminal" evidence="14">
    <location>
        <begin position="188"/>
        <end position="259"/>
    </location>
</feature>